<feature type="transmembrane region" description="Helical" evidence="3">
    <location>
        <begin position="217"/>
        <end position="239"/>
    </location>
</feature>
<feature type="transmembrane region" description="Helical" evidence="3">
    <location>
        <begin position="162"/>
        <end position="181"/>
    </location>
</feature>
<dbReference type="EMBL" id="BAAALF010000028">
    <property type="protein sequence ID" value="GAA1231440.1"/>
    <property type="molecule type" value="Genomic_DNA"/>
</dbReference>
<organism evidence="5 6">
    <name type="scientific">Kitasatospora nipponensis</name>
    <dbReference type="NCBI Taxonomy" id="258049"/>
    <lineage>
        <taxon>Bacteria</taxon>
        <taxon>Bacillati</taxon>
        <taxon>Actinomycetota</taxon>
        <taxon>Actinomycetes</taxon>
        <taxon>Kitasatosporales</taxon>
        <taxon>Streptomycetaceae</taxon>
        <taxon>Kitasatospora</taxon>
    </lineage>
</organism>
<dbReference type="InterPro" id="IPR000620">
    <property type="entry name" value="EamA_dom"/>
</dbReference>
<evidence type="ECO:0000256" key="3">
    <source>
        <dbReference type="SAM" id="Phobius"/>
    </source>
</evidence>
<feature type="transmembrane region" description="Helical" evidence="3">
    <location>
        <begin position="277"/>
        <end position="294"/>
    </location>
</feature>
<evidence type="ECO:0000256" key="1">
    <source>
        <dbReference type="ARBA" id="ARBA00007362"/>
    </source>
</evidence>
<feature type="domain" description="EamA" evidence="4">
    <location>
        <begin position="163"/>
        <end position="289"/>
    </location>
</feature>
<feature type="transmembrane region" description="Helical" evidence="3">
    <location>
        <begin position="251"/>
        <end position="271"/>
    </location>
</feature>
<feature type="transmembrane region" description="Helical" evidence="3">
    <location>
        <begin position="31"/>
        <end position="53"/>
    </location>
</feature>
<comment type="similarity">
    <text evidence="1">Belongs to the EamA transporter family.</text>
</comment>
<feature type="transmembrane region" description="Helical" evidence="3">
    <location>
        <begin position="59"/>
        <end position="76"/>
    </location>
</feature>
<proteinExistence type="inferred from homology"/>
<reference evidence="6" key="1">
    <citation type="journal article" date="2019" name="Int. J. Syst. Evol. Microbiol.">
        <title>The Global Catalogue of Microorganisms (GCM) 10K type strain sequencing project: providing services to taxonomists for standard genome sequencing and annotation.</title>
        <authorList>
            <consortium name="The Broad Institute Genomics Platform"/>
            <consortium name="The Broad Institute Genome Sequencing Center for Infectious Disease"/>
            <person name="Wu L."/>
            <person name="Ma J."/>
        </authorList>
    </citation>
    <scope>NUCLEOTIDE SEQUENCE [LARGE SCALE GENOMIC DNA]</scope>
    <source>
        <strain evidence="6">JCM 13004</strain>
    </source>
</reference>
<evidence type="ECO:0000256" key="2">
    <source>
        <dbReference type="SAM" id="MobiDB-lite"/>
    </source>
</evidence>
<keyword evidence="3" id="KW-1133">Transmembrane helix</keyword>
<gene>
    <name evidence="5" type="ORF">GCM10009665_22210</name>
</gene>
<evidence type="ECO:0000313" key="6">
    <source>
        <dbReference type="Proteomes" id="UP001500037"/>
    </source>
</evidence>
<keyword evidence="3" id="KW-0472">Membrane</keyword>
<feature type="compositionally biased region" description="Basic and acidic residues" evidence="2">
    <location>
        <begin position="324"/>
        <end position="349"/>
    </location>
</feature>
<accession>A0ABP4GRY8</accession>
<keyword evidence="3" id="KW-0812">Transmembrane</keyword>
<feature type="region of interest" description="Disordered" evidence="2">
    <location>
        <begin position="322"/>
        <end position="363"/>
    </location>
</feature>
<feature type="transmembrane region" description="Helical" evidence="3">
    <location>
        <begin position="88"/>
        <end position="106"/>
    </location>
</feature>
<name>A0ABP4GRY8_9ACTN</name>
<dbReference type="InterPro" id="IPR037185">
    <property type="entry name" value="EmrE-like"/>
</dbReference>
<sequence length="363" mass="36576">MRPLLVRMSPLEAVTSRLPTRPRLHGAQSGALMAVGAMSSVQLGLALSVPLFAQLGATGTAGLRLAWAGVLVLLLVRPRPRDFARRDLLACALLGLVTAGMVLLFMLSAARIPLGTASALEFLGPLAVSLLRPGGGRKHWAALAAAGVVLLTEPWQGGIDPAGLGFALGAAACWAGYILLTQRVGDRVTGLKGLAISLPVAGVVATLVAAPSELARATWPLVLVMLGLAALSTVLPFTLEFLALRRLTAGAFGTLMSLEPAIALLMGILVLGQIPGAAPAAGVVLVVIAGAGATRTGGREATPAAEPVAEAAAVAAAVAAAEDEALHETAPDEAIPHEAAPDGEARDGEAPAGSEVREPALCA</sequence>
<dbReference type="Pfam" id="PF00892">
    <property type="entry name" value="EamA"/>
    <property type="match status" value="1"/>
</dbReference>
<feature type="transmembrane region" description="Helical" evidence="3">
    <location>
        <begin position="193"/>
        <end position="211"/>
    </location>
</feature>
<protein>
    <submittedName>
        <fullName evidence="5">EamA family transporter</fullName>
    </submittedName>
</protein>
<evidence type="ECO:0000313" key="5">
    <source>
        <dbReference type="EMBL" id="GAA1231440.1"/>
    </source>
</evidence>
<dbReference type="Proteomes" id="UP001500037">
    <property type="component" value="Unassembled WGS sequence"/>
</dbReference>
<keyword evidence="6" id="KW-1185">Reference proteome</keyword>
<comment type="caution">
    <text evidence="5">The sequence shown here is derived from an EMBL/GenBank/DDBJ whole genome shotgun (WGS) entry which is preliminary data.</text>
</comment>
<dbReference type="SUPFAM" id="SSF103481">
    <property type="entry name" value="Multidrug resistance efflux transporter EmrE"/>
    <property type="match status" value="2"/>
</dbReference>
<evidence type="ECO:0000259" key="4">
    <source>
        <dbReference type="Pfam" id="PF00892"/>
    </source>
</evidence>